<dbReference type="InterPro" id="IPR050300">
    <property type="entry name" value="GDXG_lipolytic_enzyme"/>
</dbReference>
<dbReference type="GO" id="GO:0016787">
    <property type="term" value="F:hydrolase activity"/>
    <property type="evidence" value="ECO:0007669"/>
    <property type="project" value="UniProtKB-KW"/>
</dbReference>
<keyword evidence="1" id="KW-0378">Hydrolase</keyword>
<reference evidence="3 4" key="1">
    <citation type="submission" date="2023-11" db="EMBL/GenBank/DDBJ databases">
        <title>An acidophilic fungus is an integral part of prey digestion in a carnivorous sundew plant.</title>
        <authorList>
            <person name="Tsai I.J."/>
        </authorList>
    </citation>
    <scope>NUCLEOTIDE SEQUENCE [LARGE SCALE GENOMIC DNA]</scope>
    <source>
        <strain evidence="3">169a</strain>
    </source>
</reference>
<dbReference type="Proteomes" id="UP001303373">
    <property type="component" value="Chromosome 4"/>
</dbReference>
<dbReference type="PANTHER" id="PTHR48081">
    <property type="entry name" value="AB HYDROLASE SUPERFAMILY PROTEIN C4A8.06C"/>
    <property type="match status" value="1"/>
</dbReference>
<gene>
    <name evidence="3" type="ORF">R9X50_00317300</name>
</gene>
<sequence length="317" mass="34878">MPYAQSWLDMEAASGGRVVLQGSPDEIKGMYDGLVQALLPLLPPPSGNVDVKEGEVDGIKYRTYYPKGATGPLPTAIWTHGGGWMTGDLNADELLCQIVSEHTQSAVVNIDYRLTPDAVWPAQLDDCMKLYRWAFKNADSIGADPKKFYTIGGSAGGGLALAIANQVVNDPVLKDTLKGIVAMVPCTTHFDNVPAKYQSMYKSYTENAKDVPIIDKGSMETFYKYAEAKPDDASCFTILATDNHKKFPPTYFTSCEFDPLRDDAYVMEAALKEAGVATQHKHYPGLPHYFWIFPQVPEGQQYVADLIGGITWLKSQM</sequence>
<evidence type="ECO:0000259" key="2">
    <source>
        <dbReference type="Pfam" id="PF07859"/>
    </source>
</evidence>
<feature type="domain" description="Alpha/beta hydrolase fold-3" evidence="2">
    <location>
        <begin position="77"/>
        <end position="291"/>
    </location>
</feature>
<name>A0AAQ3M8J7_9PEZI</name>
<organism evidence="3 4">
    <name type="scientific">Acrodontium crateriforme</name>
    <dbReference type="NCBI Taxonomy" id="150365"/>
    <lineage>
        <taxon>Eukaryota</taxon>
        <taxon>Fungi</taxon>
        <taxon>Dikarya</taxon>
        <taxon>Ascomycota</taxon>
        <taxon>Pezizomycotina</taxon>
        <taxon>Dothideomycetes</taxon>
        <taxon>Dothideomycetidae</taxon>
        <taxon>Mycosphaerellales</taxon>
        <taxon>Teratosphaeriaceae</taxon>
        <taxon>Acrodontium</taxon>
    </lineage>
</organism>
<keyword evidence="4" id="KW-1185">Reference proteome</keyword>
<evidence type="ECO:0000256" key="1">
    <source>
        <dbReference type="ARBA" id="ARBA00022801"/>
    </source>
</evidence>
<evidence type="ECO:0000313" key="4">
    <source>
        <dbReference type="Proteomes" id="UP001303373"/>
    </source>
</evidence>
<dbReference type="Pfam" id="PF07859">
    <property type="entry name" value="Abhydrolase_3"/>
    <property type="match status" value="1"/>
</dbReference>
<protein>
    <recommendedName>
        <fullName evidence="2">Alpha/beta hydrolase fold-3 domain-containing protein</fullName>
    </recommendedName>
</protein>
<dbReference type="Gene3D" id="3.40.50.1820">
    <property type="entry name" value="alpha/beta hydrolase"/>
    <property type="match status" value="1"/>
</dbReference>
<accession>A0AAQ3M8J7</accession>
<dbReference type="InterPro" id="IPR013094">
    <property type="entry name" value="AB_hydrolase_3"/>
</dbReference>
<dbReference type="SUPFAM" id="SSF53474">
    <property type="entry name" value="alpha/beta-Hydrolases"/>
    <property type="match status" value="1"/>
</dbReference>
<dbReference type="AlphaFoldDB" id="A0AAQ3M8J7"/>
<evidence type="ECO:0000313" key="3">
    <source>
        <dbReference type="EMBL" id="WPH00347.1"/>
    </source>
</evidence>
<dbReference type="EMBL" id="CP138583">
    <property type="protein sequence ID" value="WPH00347.1"/>
    <property type="molecule type" value="Genomic_DNA"/>
</dbReference>
<dbReference type="PANTHER" id="PTHR48081:SF8">
    <property type="entry name" value="ALPHA_BETA HYDROLASE FOLD-3 DOMAIN-CONTAINING PROTEIN-RELATED"/>
    <property type="match status" value="1"/>
</dbReference>
<dbReference type="InterPro" id="IPR029058">
    <property type="entry name" value="AB_hydrolase_fold"/>
</dbReference>
<proteinExistence type="predicted"/>